<proteinExistence type="predicted"/>
<feature type="compositionally biased region" description="Polar residues" evidence="1">
    <location>
        <begin position="187"/>
        <end position="205"/>
    </location>
</feature>
<reference evidence="2" key="1">
    <citation type="submission" date="2020-08" db="EMBL/GenBank/DDBJ databases">
        <title>Multicomponent nature underlies the extraordinary mechanical properties of spider dragline silk.</title>
        <authorList>
            <person name="Kono N."/>
            <person name="Nakamura H."/>
            <person name="Mori M."/>
            <person name="Yoshida Y."/>
            <person name="Ohtoshi R."/>
            <person name="Malay A.D."/>
            <person name="Moran D.A.P."/>
            <person name="Tomita M."/>
            <person name="Numata K."/>
            <person name="Arakawa K."/>
        </authorList>
    </citation>
    <scope>NUCLEOTIDE SEQUENCE</scope>
</reference>
<name>A0A8X6V8N9_TRICX</name>
<evidence type="ECO:0000256" key="1">
    <source>
        <dbReference type="SAM" id="MobiDB-lite"/>
    </source>
</evidence>
<feature type="compositionally biased region" description="Basic and acidic residues" evidence="1">
    <location>
        <begin position="209"/>
        <end position="222"/>
    </location>
</feature>
<organism evidence="2 3">
    <name type="scientific">Trichonephila clavipes</name>
    <name type="common">Golden silk orbweaver</name>
    <name type="synonym">Nephila clavipes</name>
    <dbReference type="NCBI Taxonomy" id="2585209"/>
    <lineage>
        <taxon>Eukaryota</taxon>
        <taxon>Metazoa</taxon>
        <taxon>Ecdysozoa</taxon>
        <taxon>Arthropoda</taxon>
        <taxon>Chelicerata</taxon>
        <taxon>Arachnida</taxon>
        <taxon>Araneae</taxon>
        <taxon>Araneomorphae</taxon>
        <taxon>Entelegynae</taxon>
        <taxon>Araneoidea</taxon>
        <taxon>Nephilidae</taxon>
        <taxon>Trichonephila</taxon>
    </lineage>
</organism>
<evidence type="ECO:0000313" key="2">
    <source>
        <dbReference type="EMBL" id="GFY03439.1"/>
    </source>
</evidence>
<dbReference type="EMBL" id="BMAU01021237">
    <property type="protein sequence ID" value="GFY03439.1"/>
    <property type="molecule type" value="Genomic_DNA"/>
</dbReference>
<dbReference type="AlphaFoldDB" id="A0A8X6V8N9"/>
<gene>
    <name evidence="2" type="ORF">TNCV_3131971</name>
</gene>
<accession>A0A8X6V8N9</accession>
<sequence length="283" mass="31677">MKESPPPSHPQPSSSSSGTAFGRAFLLLHVACFSDLNDHVRDFFVRALVPAVENTPREVSTSVSSVEELRSAKMDGDSPHLAQLPDDMSFSESDSEDGMEERRSPSPLPPPPTISGFKSNLVNCQYSILYMNIGFDIQNTTRQVDLYHFDDEDEKKQVPYAPQQDEGAFQLVKGRKKGRSPTPPKDTATSLKKQKTSEIVTSNQYDALPTHRDEENEGRDRSTCSPQHCSPPPPITIDNVKLPNQLLKKLQDATQQKMKGRMVGKGLRIYPETRKLTRHQKIC</sequence>
<evidence type="ECO:0000313" key="3">
    <source>
        <dbReference type="Proteomes" id="UP000887159"/>
    </source>
</evidence>
<comment type="caution">
    <text evidence="2">The sequence shown here is derived from an EMBL/GenBank/DDBJ whole genome shotgun (WGS) entry which is preliminary data.</text>
</comment>
<protein>
    <submittedName>
        <fullName evidence="2">Uncharacterized protein</fullName>
    </submittedName>
</protein>
<feature type="region of interest" description="Disordered" evidence="1">
    <location>
        <begin position="157"/>
        <end position="238"/>
    </location>
</feature>
<keyword evidence="3" id="KW-1185">Reference proteome</keyword>
<dbReference type="Proteomes" id="UP000887159">
    <property type="component" value="Unassembled WGS sequence"/>
</dbReference>
<feature type="compositionally biased region" description="Basic and acidic residues" evidence="1">
    <location>
        <begin position="67"/>
        <end position="78"/>
    </location>
</feature>
<feature type="region of interest" description="Disordered" evidence="1">
    <location>
        <begin position="56"/>
        <end position="115"/>
    </location>
</feature>